<evidence type="ECO:0000313" key="10">
    <source>
        <dbReference type="Proteomes" id="UP000265566"/>
    </source>
</evidence>
<proteinExistence type="evidence at transcript level"/>
<reference evidence="5" key="1">
    <citation type="submission" date="2008-12" db="EMBL/GenBank/DDBJ databases">
        <title>Medicago truncatula full length cdna cloning project.</title>
        <authorList>
            <person name="Moskal W."/>
            <person name="Chan A."/>
            <person name="Cheung F."/>
            <person name="Xiao Y."/>
            <person name="Town C.D."/>
        </authorList>
    </citation>
    <scope>NUCLEOTIDE SEQUENCE</scope>
</reference>
<dbReference type="OMA" id="EMQRWDA"/>
<protein>
    <submittedName>
        <fullName evidence="6">Nuclear speckle splicing regulatory protein, putative</fullName>
    </submittedName>
</protein>
<evidence type="ECO:0000256" key="3">
    <source>
        <dbReference type="SAM" id="MobiDB-lite"/>
    </source>
</evidence>
<dbReference type="GO" id="GO:0000381">
    <property type="term" value="P:regulation of alternative mRNA splicing, via spliceosome"/>
    <property type="evidence" value="ECO:0007669"/>
    <property type="project" value="InterPro"/>
</dbReference>
<evidence type="ECO:0000313" key="9">
    <source>
        <dbReference type="Proteomes" id="UP000002051"/>
    </source>
</evidence>
<dbReference type="eggNOG" id="KOG2117">
    <property type="taxonomic scope" value="Eukaryota"/>
</dbReference>
<dbReference type="STRING" id="3880.B7FNC6"/>
<dbReference type="OrthoDB" id="446635at2759"/>
<evidence type="ECO:0000256" key="2">
    <source>
        <dbReference type="ARBA" id="ARBA00023054"/>
    </source>
</evidence>
<dbReference type="EMBL" id="CM001221">
    <property type="protein sequence ID" value="AET00707.1"/>
    <property type="molecule type" value="Genomic_DNA"/>
</dbReference>
<dbReference type="HOGENOM" id="CLU_040467_2_0_1"/>
<comment type="similarity">
    <text evidence="1">Belongs to the NSRP1 family.</text>
</comment>
<dbReference type="EMBL" id="BT053600">
    <property type="protein sequence ID" value="ACJ86259.1"/>
    <property type="molecule type" value="mRNA"/>
</dbReference>
<feature type="compositionally biased region" description="Polar residues" evidence="3">
    <location>
        <begin position="248"/>
        <end position="258"/>
    </location>
</feature>
<feature type="region of interest" description="Disordered" evidence="3">
    <location>
        <begin position="183"/>
        <end position="313"/>
    </location>
</feature>
<feature type="domain" description="Nuclear speckle splicing regulatory protein 1 N-terminal" evidence="4">
    <location>
        <begin position="52"/>
        <end position="168"/>
    </location>
</feature>
<reference evidence="10" key="5">
    <citation type="journal article" date="2018" name="Nat. Plants">
        <title>Whole-genome landscape of Medicago truncatula symbiotic genes.</title>
        <authorList>
            <person name="Pecrix Y."/>
            <person name="Staton S.E."/>
            <person name="Sallet E."/>
            <person name="Lelandais-Briere C."/>
            <person name="Moreau S."/>
            <person name="Carrere S."/>
            <person name="Blein T."/>
            <person name="Jardinaud M.F."/>
            <person name="Latrasse D."/>
            <person name="Zouine M."/>
            <person name="Zahm M."/>
            <person name="Kreplak J."/>
            <person name="Mayjonade B."/>
            <person name="Satge C."/>
            <person name="Perez M."/>
            <person name="Cauet S."/>
            <person name="Marande W."/>
            <person name="Chantry-Darmon C."/>
            <person name="Lopez-Roques C."/>
            <person name="Bouchez O."/>
            <person name="Berard A."/>
            <person name="Debelle F."/>
            <person name="Munos S."/>
            <person name="Bendahmane A."/>
            <person name="Berges H."/>
            <person name="Niebel A."/>
            <person name="Buitink J."/>
            <person name="Frugier F."/>
            <person name="Benhamed M."/>
            <person name="Crespi M."/>
            <person name="Gouzy J."/>
            <person name="Gamas P."/>
        </authorList>
    </citation>
    <scope>NUCLEOTIDE SEQUENCE [LARGE SCALE GENOMIC DNA]</scope>
    <source>
        <strain evidence="10">cv. Jemalong A17</strain>
    </source>
</reference>
<feature type="compositionally biased region" description="Basic and acidic residues" evidence="3">
    <location>
        <begin position="190"/>
        <end position="210"/>
    </location>
</feature>
<dbReference type="PANTHER" id="PTHR30060">
    <property type="entry name" value="INNER MEMBRANE PROTEIN"/>
    <property type="match status" value="1"/>
</dbReference>
<evidence type="ECO:0000313" key="8">
    <source>
        <dbReference type="EnsemblPlants" id="AET00707"/>
    </source>
</evidence>
<dbReference type="InterPro" id="IPR018612">
    <property type="entry name" value="NSRP1_N"/>
</dbReference>
<dbReference type="KEGG" id="mtr:11442499"/>
<dbReference type="PANTHER" id="PTHR30060:SF0">
    <property type="entry name" value="COILED-COIL PROTEIN (DUF2040)-RELATED"/>
    <property type="match status" value="1"/>
</dbReference>
<evidence type="ECO:0000313" key="6">
    <source>
        <dbReference type="EMBL" id="AET00707.1"/>
    </source>
</evidence>
<name>B7FNC6_MEDTR</name>
<evidence type="ECO:0000256" key="1">
    <source>
        <dbReference type="ARBA" id="ARBA00010126"/>
    </source>
</evidence>
<evidence type="ECO:0000259" key="4">
    <source>
        <dbReference type="Pfam" id="PF09745"/>
    </source>
</evidence>
<dbReference type="PaxDb" id="3880-AET00707"/>
<accession>B7FNC6</accession>
<dbReference type="EnsemblPlants" id="AET00707">
    <property type="protein sequence ID" value="AET00707"/>
    <property type="gene ID" value="MTR_5g095010"/>
</dbReference>
<reference evidence="8" key="4">
    <citation type="submission" date="2015-04" db="UniProtKB">
        <authorList>
            <consortium name="EnsemblPlants"/>
        </authorList>
    </citation>
    <scope>IDENTIFICATION</scope>
    <source>
        <strain evidence="8">cv. Jemalong A17</strain>
    </source>
</reference>
<dbReference type="Proteomes" id="UP000265566">
    <property type="component" value="Chromosome 5"/>
</dbReference>
<dbReference type="Gramene" id="rna33544">
    <property type="protein sequence ID" value="RHN57951.1"/>
    <property type="gene ID" value="gene33544"/>
</dbReference>
<gene>
    <name evidence="8" type="primary">11442499</name>
    <name evidence="6" type="ordered locus">MTR_5g095010</name>
    <name evidence="7" type="ORF">MtrunA17_Chr5g0445901</name>
</gene>
<evidence type="ECO:0000313" key="7">
    <source>
        <dbReference type="EMBL" id="RHN57951.1"/>
    </source>
</evidence>
<evidence type="ECO:0000313" key="5">
    <source>
        <dbReference type="EMBL" id="ACJ86259.1"/>
    </source>
</evidence>
<feature type="region of interest" description="Disordered" evidence="3">
    <location>
        <begin position="1"/>
        <end position="30"/>
    </location>
</feature>
<dbReference type="EMBL" id="PSQE01000005">
    <property type="protein sequence ID" value="RHN57951.1"/>
    <property type="molecule type" value="Genomic_DNA"/>
</dbReference>
<keyword evidence="9" id="KW-1185">Reference proteome</keyword>
<dbReference type="AlphaFoldDB" id="B7FNC6"/>
<reference evidence="7" key="6">
    <citation type="journal article" date="2018" name="Nat. Plants">
        <title>Whole-genome landscape of Medicago truncatula symbiotic genes.</title>
        <authorList>
            <person name="Pecrix Y."/>
            <person name="Gamas P."/>
            <person name="Carrere S."/>
        </authorList>
    </citation>
    <scope>NUCLEOTIDE SEQUENCE</scope>
    <source>
        <tissue evidence="7">Leaves</tissue>
    </source>
</reference>
<reference evidence="6 9" key="3">
    <citation type="journal article" date="2014" name="BMC Genomics">
        <title>An improved genome release (version Mt4.0) for the model legume Medicago truncatula.</title>
        <authorList>
            <person name="Tang H."/>
            <person name="Krishnakumar V."/>
            <person name="Bidwell S."/>
            <person name="Rosen B."/>
            <person name="Chan A."/>
            <person name="Zhou S."/>
            <person name="Gentzbittel L."/>
            <person name="Childs K.L."/>
            <person name="Yandell M."/>
            <person name="Gundlach H."/>
            <person name="Mayer K.F."/>
            <person name="Schwartz D.C."/>
            <person name="Town C.D."/>
        </authorList>
    </citation>
    <scope>GENOME REANNOTATION</scope>
    <source>
        <strain evidence="8 9">cv. Jemalong A17</strain>
    </source>
</reference>
<dbReference type="Pfam" id="PF09745">
    <property type="entry name" value="NSRP1_N"/>
    <property type="match status" value="1"/>
</dbReference>
<dbReference type="Proteomes" id="UP000002051">
    <property type="component" value="Chromosome 5"/>
</dbReference>
<organism evidence="5">
    <name type="scientific">Medicago truncatula</name>
    <name type="common">Barrel medic</name>
    <name type="synonym">Medicago tribuloides</name>
    <dbReference type="NCBI Taxonomy" id="3880"/>
    <lineage>
        <taxon>Eukaryota</taxon>
        <taxon>Viridiplantae</taxon>
        <taxon>Streptophyta</taxon>
        <taxon>Embryophyta</taxon>
        <taxon>Tracheophyta</taxon>
        <taxon>Spermatophyta</taxon>
        <taxon>Magnoliopsida</taxon>
        <taxon>eudicotyledons</taxon>
        <taxon>Gunneridae</taxon>
        <taxon>Pentapetalae</taxon>
        <taxon>rosids</taxon>
        <taxon>fabids</taxon>
        <taxon>Fabales</taxon>
        <taxon>Fabaceae</taxon>
        <taxon>Papilionoideae</taxon>
        <taxon>50 kb inversion clade</taxon>
        <taxon>NPAAA clade</taxon>
        <taxon>Hologalegina</taxon>
        <taxon>IRL clade</taxon>
        <taxon>Trifolieae</taxon>
        <taxon>Medicago</taxon>
    </lineage>
</organism>
<sequence length="313" mass="36186">MNKYGLNLRPAKPKKQPPRPSIALGFNEDDDNDVEKEIAIQASKSKSLKEVEEQQRKALEEDPTIFDYDGVYDKMKEKVARPLIQDREERKPKYIQNLIQKAKEREQYREIVYEKKIAKERSKDDHLFADKDKYVTEAYRRKLAEREKQMELERIRELQEEREDVTKKKDFLLDFYTNLDKNVAFGAKDAQGRKRDNRAENRVLEKREGMSPDASNQHQDGNTDEEQHSLAKTSSPEESPGKKIGDQGETSNLSNISASPLAMRPNPDASAEEKSPVEQPPASQPNPEHHKRSQDAVAAAKERFLARKRAKQQ</sequence>
<reference evidence="6 9" key="2">
    <citation type="journal article" date="2011" name="Nature">
        <title>The Medicago genome provides insight into the evolution of rhizobial symbioses.</title>
        <authorList>
            <person name="Young N.D."/>
            <person name="Debelle F."/>
            <person name="Oldroyd G.E."/>
            <person name="Geurts R."/>
            <person name="Cannon S.B."/>
            <person name="Udvardi M.K."/>
            <person name="Benedito V.A."/>
            <person name="Mayer K.F."/>
            <person name="Gouzy J."/>
            <person name="Schoof H."/>
            <person name="Van de Peer Y."/>
            <person name="Proost S."/>
            <person name="Cook D.R."/>
            <person name="Meyers B.C."/>
            <person name="Spannagl M."/>
            <person name="Cheung F."/>
            <person name="De Mita S."/>
            <person name="Krishnakumar V."/>
            <person name="Gundlach H."/>
            <person name="Zhou S."/>
            <person name="Mudge J."/>
            <person name="Bharti A.K."/>
            <person name="Murray J.D."/>
            <person name="Naoumkina M.A."/>
            <person name="Rosen B."/>
            <person name="Silverstein K.A."/>
            <person name="Tang H."/>
            <person name="Rombauts S."/>
            <person name="Zhao P.X."/>
            <person name="Zhou P."/>
            <person name="Barbe V."/>
            <person name="Bardou P."/>
            <person name="Bechner M."/>
            <person name="Bellec A."/>
            <person name="Berger A."/>
            <person name="Berges H."/>
            <person name="Bidwell S."/>
            <person name="Bisseling T."/>
            <person name="Choisne N."/>
            <person name="Couloux A."/>
            <person name="Denny R."/>
            <person name="Deshpande S."/>
            <person name="Dai X."/>
            <person name="Doyle J.J."/>
            <person name="Dudez A.M."/>
            <person name="Farmer A.D."/>
            <person name="Fouteau S."/>
            <person name="Franken C."/>
            <person name="Gibelin C."/>
            <person name="Gish J."/>
            <person name="Goldstein S."/>
            <person name="Gonzalez A.J."/>
            <person name="Green P.J."/>
            <person name="Hallab A."/>
            <person name="Hartog M."/>
            <person name="Hua A."/>
            <person name="Humphray S.J."/>
            <person name="Jeong D.H."/>
            <person name="Jing Y."/>
            <person name="Jocker A."/>
            <person name="Kenton S.M."/>
            <person name="Kim D.J."/>
            <person name="Klee K."/>
            <person name="Lai H."/>
            <person name="Lang C."/>
            <person name="Lin S."/>
            <person name="Macmil S.L."/>
            <person name="Magdelenat G."/>
            <person name="Matthews L."/>
            <person name="McCorrison J."/>
            <person name="Monaghan E.L."/>
            <person name="Mun J.H."/>
            <person name="Najar F.Z."/>
            <person name="Nicholson C."/>
            <person name="Noirot C."/>
            <person name="O'Bleness M."/>
            <person name="Paule C.R."/>
            <person name="Poulain J."/>
            <person name="Prion F."/>
            <person name="Qin B."/>
            <person name="Qu C."/>
            <person name="Retzel E.F."/>
            <person name="Riddle C."/>
            <person name="Sallet E."/>
            <person name="Samain S."/>
            <person name="Samson N."/>
            <person name="Sanders I."/>
            <person name="Saurat O."/>
            <person name="Scarpelli C."/>
            <person name="Schiex T."/>
            <person name="Segurens B."/>
            <person name="Severin A.J."/>
            <person name="Sherrier D.J."/>
            <person name="Shi R."/>
            <person name="Sims S."/>
            <person name="Singer S.R."/>
            <person name="Sinharoy S."/>
            <person name="Sterck L."/>
            <person name="Viollet A."/>
            <person name="Wang B.B."/>
            <person name="Wang K."/>
            <person name="Wang M."/>
            <person name="Wang X."/>
            <person name="Warfsmann J."/>
            <person name="Weissenbach J."/>
            <person name="White D.D."/>
            <person name="White J.D."/>
            <person name="Wiley G.B."/>
            <person name="Wincker P."/>
            <person name="Xing Y."/>
            <person name="Yang L."/>
            <person name="Yao Z."/>
            <person name="Ying F."/>
            <person name="Zhai J."/>
            <person name="Zhou L."/>
            <person name="Zuber A."/>
            <person name="Denarie J."/>
            <person name="Dixon R.A."/>
            <person name="May G.D."/>
            <person name="Schwartz D.C."/>
            <person name="Rogers J."/>
            <person name="Quetier F."/>
            <person name="Town C.D."/>
            <person name="Roe B.A."/>
        </authorList>
    </citation>
    <scope>NUCLEOTIDE SEQUENCE [LARGE SCALE GENOMIC DNA]</scope>
    <source>
        <strain evidence="6">A17</strain>
        <strain evidence="8 9">cv. Jemalong A17</strain>
    </source>
</reference>
<keyword evidence="2" id="KW-0175">Coiled coil</keyword>